<feature type="compositionally biased region" description="Polar residues" evidence="5">
    <location>
        <begin position="148"/>
        <end position="160"/>
    </location>
</feature>
<gene>
    <name evidence="6" type="ORF">BESB_066020</name>
</gene>
<dbReference type="PROSITE" id="PS50088">
    <property type="entry name" value="ANK_REPEAT"/>
    <property type="match status" value="3"/>
</dbReference>
<feature type="compositionally biased region" description="Low complexity" evidence="5">
    <location>
        <begin position="4447"/>
        <end position="4466"/>
    </location>
</feature>
<dbReference type="InterPro" id="IPR036770">
    <property type="entry name" value="Ankyrin_rpt-contain_sf"/>
</dbReference>
<dbReference type="PROSITE" id="PS50297">
    <property type="entry name" value="ANK_REP_REGION"/>
    <property type="match status" value="2"/>
</dbReference>
<feature type="compositionally biased region" description="Basic and acidic residues" evidence="5">
    <location>
        <begin position="2879"/>
        <end position="2893"/>
    </location>
</feature>
<feature type="region of interest" description="Disordered" evidence="5">
    <location>
        <begin position="2512"/>
        <end position="2606"/>
    </location>
</feature>
<feature type="compositionally biased region" description="Basic and acidic residues" evidence="5">
    <location>
        <begin position="1569"/>
        <end position="1581"/>
    </location>
</feature>
<feature type="region of interest" description="Disordered" evidence="5">
    <location>
        <begin position="2774"/>
        <end position="2908"/>
    </location>
</feature>
<evidence type="ECO:0000256" key="3">
    <source>
        <dbReference type="ARBA" id="ARBA00023043"/>
    </source>
</evidence>
<feature type="compositionally biased region" description="Basic and acidic residues" evidence="5">
    <location>
        <begin position="2156"/>
        <end position="2176"/>
    </location>
</feature>
<dbReference type="Pfam" id="PF00023">
    <property type="entry name" value="Ank"/>
    <property type="match status" value="2"/>
</dbReference>
<evidence type="ECO:0000256" key="4">
    <source>
        <dbReference type="PROSITE-ProRule" id="PRU00023"/>
    </source>
</evidence>
<feature type="compositionally biased region" description="Basic and acidic residues" evidence="5">
    <location>
        <begin position="3261"/>
        <end position="3270"/>
    </location>
</feature>
<feature type="compositionally biased region" description="Basic and acidic residues" evidence="5">
    <location>
        <begin position="4355"/>
        <end position="4375"/>
    </location>
</feature>
<feature type="region of interest" description="Disordered" evidence="5">
    <location>
        <begin position="4174"/>
        <end position="4418"/>
    </location>
</feature>
<feature type="compositionally biased region" description="Low complexity" evidence="5">
    <location>
        <begin position="2797"/>
        <end position="2809"/>
    </location>
</feature>
<dbReference type="SMART" id="SM00364">
    <property type="entry name" value="LRR_BAC"/>
    <property type="match status" value="3"/>
</dbReference>
<evidence type="ECO:0008006" key="8">
    <source>
        <dbReference type="Google" id="ProtNLM"/>
    </source>
</evidence>
<dbReference type="SUPFAM" id="SSF52058">
    <property type="entry name" value="L domain-like"/>
    <property type="match status" value="1"/>
</dbReference>
<dbReference type="Pfam" id="PF13855">
    <property type="entry name" value="LRR_8"/>
    <property type="match status" value="1"/>
</dbReference>
<feature type="region of interest" description="Disordered" evidence="5">
    <location>
        <begin position="4431"/>
        <end position="4481"/>
    </location>
</feature>
<keyword evidence="3 4" id="KW-0040">ANK repeat</keyword>
<feature type="region of interest" description="Disordered" evidence="5">
    <location>
        <begin position="4084"/>
        <end position="4109"/>
    </location>
</feature>
<keyword evidence="1" id="KW-0433">Leucine-rich repeat</keyword>
<evidence type="ECO:0000256" key="5">
    <source>
        <dbReference type="SAM" id="MobiDB-lite"/>
    </source>
</evidence>
<feature type="compositionally biased region" description="Low complexity" evidence="5">
    <location>
        <begin position="2053"/>
        <end position="2073"/>
    </location>
</feature>
<feature type="repeat" description="ANK" evidence="4">
    <location>
        <begin position="1787"/>
        <end position="1819"/>
    </location>
</feature>
<feature type="compositionally biased region" description="Low complexity" evidence="5">
    <location>
        <begin position="4192"/>
        <end position="4218"/>
    </location>
</feature>
<accession>A0A2A9M9I5</accession>
<feature type="compositionally biased region" description="Basic and acidic residues" evidence="5">
    <location>
        <begin position="3704"/>
        <end position="3715"/>
    </location>
</feature>
<dbReference type="InterPro" id="IPR002110">
    <property type="entry name" value="Ankyrin_rpt"/>
</dbReference>
<name>A0A2A9M9I5_BESBE</name>
<feature type="compositionally biased region" description="Basic and acidic residues" evidence="5">
    <location>
        <begin position="3331"/>
        <end position="3340"/>
    </location>
</feature>
<feature type="region of interest" description="Disordered" evidence="5">
    <location>
        <begin position="1623"/>
        <end position="1682"/>
    </location>
</feature>
<feature type="compositionally biased region" description="Basic and acidic residues" evidence="5">
    <location>
        <begin position="2536"/>
        <end position="2552"/>
    </location>
</feature>
<feature type="compositionally biased region" description="Pro residues" evidence="5">
    <location>
        <begin position="2587"/>
        <end position="2600"/>
    </location>
</feature>
<feature type="compositionally biased region" description="Low complexity" evidence="5">
    <location>
        <begin position="1472"/>
        <end position="1481"/>
    </location>
</feature>
<evidence type="ECO:0000256" key="1">
    <source>
        <dbReference type="ARBA" id="ARBA00022614"/>
    </source>
</evidence>
<feature type="compositionally biased region" description="Low complexity" evidence="5">
    <location>
        <begin position="4299"/>
        <end position="4310"/>
    </location>
</feature>
<feature type="compositionally biased region" description="Basic and acidic residues" evidence="5">
    <location>
        <begin position="2559"/>
        <end position="2568"/>
    </location>
</feature>
<feature type="region of interest" description="Disordered" evidence="5">
    <location>
        <begin position="374"/>
        <end position="413"/>
    </location>
</feature>
<dbReference type="PROSITE" id="PS51450">
    <property type="entry name" value="LRR"/>
    <property type="match status" value="1"/>
</dbReference>
<feature type="repeat" description="ANK" evidence="4">
    <location>
        <begin position="1173"/>
        <end position="1202"/>
    </location>
</feature>
<proteinExistence type="predicted"/>
<dbReference type="EMBL" id="NWUJ01000006">
    <property type="protein sequence ID" value="PFH34569.1"/>
    <property type="molecule type" value="Genomic_DNA"/>
</dbReference>
<feature type="region of interest" description="Disordered" evidence="5">
    <location>
        <begin position="340"/>
        <end position="359"/>
    </location>
</feature>
<feature type="region of interest" description="Disordered" evidence="5">
    <location>
        <begin position="2043"/>
        <end position="2093"/>
    </location>
</feature>
<protein>
    <recommendedName>
        <fullName evidence="8">Leucine rich repeat-containing protein</fullName>
    </recommendedName>
</protein>
<feature type="compositionally biased region" description="Basic and acidic residues" evidence="5">
    <location>
        <begin position="1505"/>
        <end position="1548"/>
    </location>
</feature>
<feature type="region of interest" description="Disordered" evidence="5">
    <location>
        <begin position="3696"/>
        <end position="3715"/>
    </location>
</feature>
<comment type="caution">
    <text evidence="6">The sequence shown here is derived from an EMBL/GenBank/DDBJ whole genome shotgun (WGS) entry which is preliminary data.</text>
</comment>
<dbReference type="STRING" id="94643.A0A2A9M9I5"/>
<feature type="compositionally biased region" description="Gly residues" evidence="5">
    <location>
        <begin position="3431"/>
        <end position="3440"/>
    </location>
</feature>
<feature type="region of interest" description="Disordered" evidence="5">
    <location>
        <begin position="2714"/>
        <end position="2740"/>
    </location>
</feature>
<feature type="compositionally biased region" description="Basic and acidic residues" evidence="5">
    <location>
        <begin position="4177"/>
        <end position="4187"/>
    </location>
</feature>
<feature type="repeat" description="ANK" evidence="4">
    <location>
        <begin position="1036"/>
        <end position="1061"/>
    </location>
</feature>
<feature type="compositionally biased region" description="Basic and acidic residues" evidence="5">
    <location>
        <begin position="3388"/>
        <end position="3406"/>
    </location>
</feature>
<feature type="region of interest" description="Disordered" evidence="5">
    <location>
        <begin position="616"/>
        <end position="639"/>
    </location>
</feature>
<reference evidence="6 7" key="1">
    <citation type="submission" date="2017-09" db="EMBL/GenBank/DDBJ databases">
        <title>Genome sequencing of Besnoitia besnoiti strain Bb-Ger1.</title>
        <authorList>
            <person name="Schares G."/>
            <person name="Venepally P."/>
            <person name="Lorenzi H.A."/>
        </authorList>
    </citation>
    <scope>NUCLEOTIDE SEQUENCE [LARGE SCALE GENOMIC DNA]</scope>
    <source>
        <strain evidence="6 7">Bb-Ger1</strain>
    </source>
</reference>
<dbReference type="PANTHER" id="PTHR24198">
    <property type="entry name" value="ANKYRIN REPEAT AND PROTEIN KINASE DOMAIN-CONTAINING PROTEIN"/>
    <property type="match status" value="1"/>
</dbReference>
<feature type="region of interest" description="Disordered" evidence="5">
    <location>
        <begin position="3630"/>
        <end position="3659"/>
    </location>
</feature>
<feature type="compositionally biased region" description="Low complexity" evidence="5">
    <location>
        <begin position="3441"/>
        <end position="3458"/>
    </location>
</feature>
<feature type="region of interest" description="Disordered" evidence="5">
    <location>
        <begin position="112"/>
        <end position="188"/>
    </location>
</feature>
<feature type="compositionally biased region" description="Basic and acidic residues" evidence="5">
    <location>
        <begin position="1369"/>
        <end position="1383"/>
    </location>
</feature>
<feature type="compositionally biased region" description="Low complexity" evidence="5">
    <location>
        <begin position="34"/>
        <end position="77"/>
    </location>
</feature>
<evidence type="ECO:0000256" key="2">
    <source>
        <dbReference type="ARBA" id="ARBA00022737"/>
    </source>
</evidence>
<feature type="region of interest" description="Disordered" evidence="5">
    <location>
        <begin position="3331"/>
        <end position="3406"/>
    </location>
</feature>
<feature type="compositionally biased region" description="Low complexity" evidence="5">
    <location>
        <begin position="1359"/>
        <end position="1368"/>
    </location>
</feature>
<feature type="region of interest" description="Disordered" evidence="5">
    <location>
        <begin position="1"/>
        <end position="97"/>
    </location>
</feature>
<dbReference type="SMART" id="SM00248">
    <property type="entry name" value="ANK"/>
    <property type="match status" value="6"/>
</dbReference>
<feature type="region of interest" description="Disordered" evidence="5">
    <location>
        <begin position="2437"/>
        <end position="2476"/>
    </location>
</feature>
<feature type="region of interest" description="Disordered" evidence="5">
    <location>
        <begin position="1940"/>
        <end position="2017"/>
    </location>
</feature>
<dbReference type="InterPro" id="IPR003591">
    <property type="entry name" value="Leu-rich_rpt_typical-subtyp"/>
</dbReference>
<dbReference type="Gene3D" id="3.80.10.10">
    <property type="entry name" value="Ribonuclease Inhibitor"/>
    <property type="match status" value="1"/>
</dbReference>
<dbReference type="GeneID" id="40311528"/>
<dbReference type="InterPro" id="IPR001611">
    <property type="entry name" value="Leu-rich_rpt"/>
</dbReference>
<feature type="compositionally biased region" description="Low complexity" evidence="5">
    <location>
        <begin position="2177"/>
        <end position="2186"/>
    </location>
</feature>
<dbReference type="VEuPathDB" id="ToxoDB:BESB_066020"/>
<feature type="region of interest" description="Disordered" evidence="5">
    <location>
        <begin position="3426"/>
        <end position="3481"/>
    </location>
</feature>
<feature type="compositionally biased region" description="Basic and acidic residues" evidence="5">
    <location>
        <begin position="2447"/>
        <end position="2464"/>
    </location>
</feature>
<feature type="compositionally biased region" description="Low complexity" evidence="5">
    <location>
        <begin position="374"/>
        <end position="390"/>
    </location>
</feature>
<feature type="compositionally biased region" description="Basic and acidic residues" evidence="5">
    <location>
        <begin position="2080"/>
        <end position="2093"/>
    </location>
</feature>
<dbReference type="RefSeq" id="XP_029218578.1">
    <property type="nucleotide sequence ID" value="XM_029364995.1"/>
</dbReference>
<feature type="region of interest" description="Disordered" evidence="5">
    <location>
        <begin position="3251"/>
        <end position="3270"/>
    </location>
</feature>
<evidence type="ECO:0000313" key="6">
    <source>
        <dbReference type="EMBL" id="PFH34569.1"/>
    </source>
</evidence>
<dbReference type="SUPFAM" id="SSF48403">
    <property type="entry name" value="Ankyrin repeat"/>
    <property type="match status" value="1"/>
</dbReference>
<feature type="compositionally biased region" description="Basic and acidic residues" evidence="5">
    <location>
        <begin position="2202"/>
        <end position="2221"/>
    </location>
</feature>
<feature type="compositionally biased region" description="Acidic residues" evidence="5">
    <location>
        <begin position="345"/>
        <end position="357"/>
    </location>
</feature>
<feature type="compositionally biased region" description="Low complexity" evidence="5">
    <location>
        <begin position="1582"/>
        <end position="1603"/>
    </location>
</feature>
<feature type="compositionally biased region" description="Basic and acidic residues" evidence="5">
    <location>
        <begin position="2817"/>
        <end position="2827"/>
    </location>
</feature>
<feature type="region of interest" description="Disordered" evidence="5">
    <location>
        <begin position="1470"/>
        <end position="1603"/>
    </location>
</feature>
<feature type="region of interest" description="Disordered" evidence="5">
    <location>
        <begin position="2134"/>
        <end position="2221"/>
    </location>
</feature>
<feature type="compositionally biased region" description="Low complexity" evidence="5">
    <location>
        <begin position="1962"/>
        <end position="2003"/>
    </location>
</feature>
<feature type="compositionally biased region" description="Low complexity" evidence="5">
    <location>
        <begin position="121"/>
        <end position="133"/>
    </location>
</feature>
<keyword evidence="2" id="KW-0677">Repeat</keyword>
<dbReference type="SMART" id="SM00369">
    <property type="entry name" value="LRR_TYP"/>
    <property type="match status" value="4"/>
</dbReference>
<dbReference type="Proteomes" id="UP000224006">
    <property type="component" value="Chromosome VI"/>
</dbReference>
<feature type="compositionally biased region" description="Polar residues" evidence="5">
    <location>
        <begin position="1871"/>
        <end position="1883"/>
    </location>
</feature>
<organism evidence="6 7">
    <name type="scientific">Besnoitia besnoiti</name>
    <name type="common">Apicomplexan protozoan</name>
    <dbReference type="NCBI Taxonomy" id="94643"/>
    <lineage>
        <taxon>Eukaryota</taxon>
        <taxon>Sar</taxon>
        <taxon>Alveolata</taxon>
        <taxon>Apicomplexa</taxon>
        <taxon>Conoidasida</taxon>
        <taxon>Coccidia</taxon>
        <taxon>Eucoccidiorida</taxon>
        <taxon>Eimeriorina</taxon>
        <taxon>Sarcocystidae</taxon>
        <taxon>Besnoitia</taxon>
    </lineage>
</organism>
<feature type="region of interest" description="Disordered" evidence="5">
    <location>
        <begin position="1869"/>
        <end position="1894"/>
    </location>
</feature>
<dbReference type="OrthoDB" id="333260at2759"/>
<feature type="compositionally biased region" description="Basic and acidic residues" evidence="5">
    <location>
        <begin position="4467"/>
        <end position="4481"/>
    </location>
</feature>
<sequence>MWGRVLRSFIEEDENDKPKSLSSSSTPFSPSPSSPSWHASSSSSSLPHDSAALPHLSAGKSGKLSSAASSPVSAVSACAETPSSPTLFPAFSSSSEGSSHILTYRDILQAQQTPASPDQTAAGAAGGPSARAGSVCQPASVRTAEESAAQSTVHSSSFSRSAGDDVAHVRAPSPDGKEQPAKGASLIPIDAASLSRGLDGKEEREKMIHVARQASVSLPPRRRFVYTQSWQRVQGEDVELIAGSSGTRGNEVSAFSSPLAAALASPPPVYLPTQRPGRCEIIPASALSASASLALFNTQSGSRSASRCPYSPSLCAASSSGAGSDERPTVLVTLKKRKLRRHLEDSEDEGSDIPGEGDQERLRAPCAASLFGKAPPSASSSVSSYGSSPADLSLSLSEEGRARDPQKPCTSSDGHLCTLQLSRLADASPAGAEAPPAGGDFLRRQRESGCACLSPELIVDLPQAPGVSIVEFRAADCGVRHFAPDFYASPNAAPARPEEKARDAAQQTATESAFGANVFLAHKPGKAAISASLALSCQSLRAVTNGFFSLLPALQVLDLRSNNLESVPESVACLRHLRILLLDGNVLSTVPRQLLDLPALATLSLSSNYLTHFPDRPSSFGGDEAREARRPGAGGGVSPLEKLHIESNFLDDLSFLLAPASVSAALAADPSASPPRGGAPAATPAAACGPVGGAEPYADLLAVHGQLFFRRLRVLHVHCNAFTLLPLDLYLLSAHLEELSLDWLRYTSPPLARVARGEQLRCFLAQLRAVQEWLHGRAAELAAQVEETLEHEAAEAASCSRARRGSAGRNVHNTVRRDEDYLLCGAQPCRRFRAALRRLKQEEGRWAPGEENGEDSFWPRGITSAGSPVDADAAPLAPWLAADLAASGNCSASRGPQAPAAPAADSAFPRACPCCLSFLEFVCFFSSGRESWECPLKAPTPRLLAAARHLVRQFPPGPSGGDGLAASSAFAFLLLSLCTLEIRLSISRAFATDAIFAVDAKRRTRLHVAALEGHEGVARALLRAGERAELNALDSDGSSPLLLAVRESQFNLVALLVEEAAVRLREAAAADAEAEKETGAREEVARGGFAPDGINLESAARLLPYRFPELASSRSPVYALPQFFAPSPLAPSSPRPVSSPSPLGGAPAAFSATQAAILSGFALLNAGAGIYGTPLHVATVSFEVAICALLLHAGCDPTAVDSDGNTALHVLLSVFDRGCPGLEPLLLSSALRARSRTKAPFPAVALARAAPPSSSLAGASGGGAASLRVSADSNVDEASASPAPEATPSEYTRVRSRFVDLLGLPLPPPLEVALLLLRHPHADDGPGARFVVLRGAGGHPGGRARPAEATDAGAQAQRADASSAGGAEDSAHRDSRGARESRDASSPFACAAVRVCVRANQLNNDLWGAVHLAARRGQRKALWFIDELTEATDARCQRGLCAHAERVDYLAPAVSLLDAARRFEKAAEALQRSASPAASPRGAELTSERKSGPDNGARAAAADEADARRMQVSGREREPRAHGGPRRPQDRSREEGEAQREASGEETRQLAYHVVGLDAAVPASSQRGRTRDREEVRRTESSSHLASPAPSATAPPGGGAVASAAGAASVSSSHAVNPFLVAASQRAPSSRPPSAMPRVEARDGGGVAREPDTSPSDARTPPAASPRSLCASQRDTRRPMEDPSPLLWAQLQTTSGCLVAAQATSAALFALVKATGGSELQDASALARCASGARANGLAGGESGRRERDVIAPGLLAEAGDVDILQHTMLNHACPFAFDLNLRGGTHLWTPLHLAAHAGNLDVVQQLLDSGANVCVLNRQRRACQAVARGQQQQAIERILWQQEQVDLWKVTHRTAKMCFSKRLGRRLRASESSAQDPRSLSASPPAAGRRSRLSLALSEAAKRRVHSATPASFLDMPARRGGATPEALAALTRAADSASPSLGLDIRPMPPPAPEGTCALPPSRDASPPSRRASPPSRRASPPSAATASASAAVSSSTPAKSAGGGAAVPDGARGVGRPAYSAAAKLNLMDEDEFFSEAVYLPSAAGPGDPPSEGEAPALAESPSEAARASAKQTAGGERGRLAAAKGERDAEHAPAFFGGSAWQGVASMSFQFVHSIIEEVTRSLSMEDELEKCAESGVRAAQAEVPRGVRRQALAEEERREVPKPQESEKAEGARAQASAESNAESRAEAEPSEAPEASAKEEGRGAGDKAGGSDERGDAERLCALPCAEDEEEAEDGGVCIADPYDPYERLNPPLFASDRRILAAYSGNSLQAASAATFAAARALSTPSFASFVSVSSQPAMRVASRASLCASSEAAPPAACFPPSSGLPLAHASPSGASASPRVPFALRCAFFERATQPLALIALDALQAAAVEGPPFRLFALLSQSLVSSSVAAFAPLSIHSREAKFWLQGTRSAGDGDAAESPAPLFLLRSSYPPTRSLPEPDRSRDGAETATESRGEGGAAEASAGRLRGADAALSTKHTPRRAGEPPASAGPLHKAEEAFFSADDDSKESAEDATGGGSRGGGVHATNRDAAARREGRQRNRDAVANSSCREHSPDRSRSARLRPRPSPLSSSLSQTPPSPSSLFSPPPPARGAGGPCAPHRCRWTSCSSISSSRSPSLCFSFSSTSSEAMSPSASSRASSSSCAEGALSSAASSASPSRLAACHSGDGSAASASRKEHSVFCPLRAAAALPAGGFDSHFDFLSPRRPPGCESEGEKGASEESDEESIPWEESPCCCGHGRASLAQKQMADNPWWTLVASTTSCSEEDAACGGGSPNIGRSRRRRRASGGSAAAQRGGSEALKRGASRRTEEKDESRNAEGALSAGRGDEAALRGREGVKKDEEERQGETRRRGRPRPRLPSQGGGGRGKSSDRSSSRRRERSLFSRSRRSRKELQTTSSLQSASFEQFLFEEREKRLGVFVGKLVAADRDEALLREDQHPRGAALDRRLKQKERRRRKRMEYARGGELRRADQDAWSLLMLAVAHGNEDLTVMILDTLLPSEPALHWTAKTSLSSRRSAPSVMAYAWEKRRALLMRTPIFYDTLLILLARGIAISHRLPGLASPSPSISRQHLLHVLMALDVGDRGASPLSSPLPVSSSRSSGSSLDPRALLLLQTNKNGVFPLLAACMEGDFALVSEMLLYCSPAVCVCGEDLEGRDAQEDDDSARPEEQRTRFSKVRALLQCVVAAVDRGHYAILLRLLYQPLVSCVTCSLGRGALLSVPCAASLSTLSLSQSQPLAGAGDAEDVAAEGPRRRGAEAELRRREEQVLLLTRLQAVTTALQRRDYRALAVLLNSGFFPPAAVLSAGVTLAFLVREQRSLREDETKRRAEEGDEAAEAAAGEAKRRSPQASAEGEDVGEPGASCSAARAMESREEDLETKSRESERRTPAPEERRDALASLDRRLRKLGANLLGRAKLRGGDTGGRGGRPLGARASRAGEPAAEGATEAKSKKRDSRTAEGEGGKGEAEGTRDCVAGRDVEAQWRAIHKVAHQMKREAFLALMAASKRAARRTAGDADVLLLSLLGAHYVAAISSLELCPLMQHSSSSAPPDAFPAASPSSCSSSSFLSPSSFYSSPPSPRPFFSPTSASRALDRTRSSFRPAYYPVKAEESCANGATLSPASAARRGGGGAGALRPPASRRDRSESGIVAFRPSEAADAFDEAERNKDDALTLQASSALSALSSFGDVDEEDRGSRAEGGADRDEAVEAAEWRLPVNLTLSASAAAVFLFAPCSSAAPPLFPFAAAVLLGTAALASCYLSCRDCGTEMAPGPARSALLSLFTSSPVSFASARSGFLARQLLVPRASPLARVEPGPQAALPPAPMSALSSPVSALASASLSLPLVVCEGAKAQASSLSSVFVLEKRQTRMIISVFSRESLGMSAAPPSPSSAACAACSLPASPSAQAARGGATAPLPSPAARKETKMGAHLRVPAPGFLLSQYRAGSHSASSSPRHSTLTGLGSSKGVDFRDGALQRHSRMDDIYLVDGEGMLCQCCGFYYCAPCLVTLESPLSLPLLHAVAAGRCQPLLVLHSPPAAATPRFELRSGAVFQEAAPPRAQQMAKCCGDHADDITKPTPPDSVINSGEDSRSAGTDRLGGCLSPSGAPSVASACLSSPSAACEPAKAASASKEGIVAESGDAAGAAHGEKRASFASALSAGEAAAHSVRRDAERRVAEGQEQGAPPAAVGARDAARLSARASSRCSSVSTQPAGRRHGSPGRLAAEREGAETVSVASSPIASAGQASLEEGDGRGAAAPVPHARASGFFGQLARSRKRKTPQKSAVSQPAHASLTSTAAAARSERGAGKPFASVRNRLFSGFRRTRPGSATSPRRREKVAGEAAEDGEHQDCARASKSRVVAETRPKPSRPWGHGAVSVTAESPQGGDDAARPRGEPGDEASQRWSLDDSTALLASPSLSRETDAALEPPNHSPLLCSSSASGILAPSSGASPGSPSHAEERAEGKRMPRRWTSLERLEREHTRLHARRMQQKKLLAYLPLFRLRRRIDVLRCLEARESASREAADPALLMTPDALAHTNSALALPRRGKNCHAPGSSMAVSRKTPSPPAVRLCVHCAAFYSMV</sequence>
<feature type="region of interest" description="Disordered" evidence="5">
    <location>
        <begin position="1336"/>
        <end position="1383"/>
    </location>
</feature>
<dbReference type="InterPro" id="IPR032675">
    <property type="entry name" value="LRR_dom_sf"/>
</dbReference>
<evidence type="ECO:0000313" key="7">
    <source>
        <dbReference type="Proteomes" id="UP000224006"/>
    </source>
</evidence>
<dbReference type="KEGG" id="bbes:BESB_066020"/>
<dbReference type="Gene3D" id="1.25.40.20">
    <property type="entry name" value="Ankyrin repeat-containing domain"/>
    <property type="match status" value="3"/>
</dbReference>
<feature type="compositionally biased region" description="Basic and acidic residues" evidence="5">
    <location>
        <begin position="2836"/>
        <end position="2860"/>
    </location>
</feature>
<dbReference type="PANTHER" id="PTHR24198:SF165">
    <property type="entry name" value="ANKYRIN REPEAT-CONTAINING PROTEIN-RELATED"/>
    <property type="match status" value="1"/>
</dbReference>
<feature type="compositionally biased region" description="Basic and acidic residues" evidence="5">
    <location>
        <begin position="3466"/>
        <end position="3481"/>
    </location>
</feature>
<keyword evidence="7" id="KW-1185">Reference proteome</keyword>
<feature type="compositionally biased region" description="Gly residues" evidence="5">
    <location>
        <begin position="2524"/>
        <end position="2533"/>
    </location>
</feature>